<dbReference type="Proteomes" id="UP001205566">
    <property type="component" value="Unassembled WGS sequence"/>
</dbReference>
<feature type="compositionally biased region" description="Basic and acidic residues" evidence="1">
    <location>
        <begin position="13"/>
        <end position="34"/>
    </location>
</feature>
<evidence type="ECO:0000313" key="3">
    <source>
        <dbReference type="EMBL" id="MCQ3831176.1"/>
    </source>
</evidence>
<keyword evidence="2" id="KW-1133">Transmembrane helix</keyword>
<keyword evidence="4" id="KW-1185">Reference proteome</keyword>
<gene>
    <name evidence="3" type="ORF">HXX02_17225</name>
</gene>
<evidence type="ECO:0000256" key="2">
    <source>
        <dbReference type="SAM" id="Phobius"/>
    </source>
</evidence>
<feature type="transmembrane region" description="Helical" evidence="2">
    <location>
        <begin position="276"/>
        <end position="297"/>
    </location>
</feature>
<keyword evidence="2" id="KW-0472">Membrane</keyword>
<organism evidence="3 4">
    <name type="scientific">Microbulbifer elongatus</name>
    <dbReference type="NCBI Taxonomy" id="86173"/>
    <lineage>
        <taxon>Bacteria</taxon>
        <taxon>Pseudomonadati</taxon>
        <taxon>Pseudomonadota</taxon>
        <taxon>Gammaproteobacteria</taxon>
        <taxon>Cellvibrionales</taxon>
        <taxon>Microbulbiferaceae</taxon>
        <taxon>Microbulbifer</taxon>
    </lineage>
</organism>
<comment type="caution">
    <text evidence="3">The sequence shown here is derived from an EMBL/GenBank/DDBJ whole genome shotgun (WGS) entry which is preliminary data.</text>
</comment>
<keyword evidence="2" id="KW-0812">Transmembrane</keyword>
<dbReference type="EMBL" id="JACASI010000059">
    <property type="protein sequence ID" value="MCQ3831176.1"/>
    <property type="molecule type" value="Genomic_DNA"/>
</dbReference>
<evidence type="ECO:0000256" key="1">
    <source>
        <dbReference type="SAM" id="MobiDB-lite"/>
    </source>
</evidence>
<sequence length="329" mass="37711">MEATVTEAEVELQESRNGRSDRPEDSSRKSSNDSEERVFSFSNLRRIHREAREQIRLGVIEQLREHGIEDAHEKVIENIVDDITGNVQKREFRNSFLSRLRIATLFAMVLVLSMAMLLLSELDGQFVSKLELKQSIEQAVENKASLNELKIVFFEKSKPANDILGPLIKSSEYYSKDKLSLQMVLEELKVDLLTLKQEEYENKATLKLLLDKVLEDYLRVNPFEGLDDNDKKDLNNLSAKLSIENYSLIKPEIDGLTESLKVKNSLIREYLSSSNMSLYISLAAFIFSILIAVWQFLPNAKASQKQLISDAIREHIRDLNSNKQKQSDA</sequence>
<evidence type="ECO:0000313" key="4">
    <source>
        <dbReference type="Proteomes" id="UP001205566"/>
    </source>
</evidence>
<feature type="transmembrane region" description="Helical" evidence="2">
    <location>
        <begin position="100"/>
        <end position="119"/>
    </location>
</feature>
<accession>A0ABT1P4Z2</accession>
<reference evidence="3" key="1">
    <citation type="thesis" date="2020" institute="Technische Universitat Dresden" country="Dresden, Germany">
        <title>The Agarolytic System of Microbulbifer elongatus PORT2, Isolated from Batu Karas, Pangandaran West Java Indonesia.</title>
        <authorList>
            <person name="Anggraeni S.R."/>
        </authorList>
    </citation>
    <scope>NUCLEOTIDE SEQUENCE</scope>
    <source>
        <strain evidence="3">PORT2</strain>
    </source>
</reference>
<protein>
    <submittedName>
        <fullName evidence="3">Uncharacterized protein</fullName>
    </submittedName>
</protein>
<dbReference type="RefSeq" id="WP_255876115.1">
    <property type="nucleotide sequence ID" value="NZ_JACASI010000059.1"/>
</dbReference>
<name>A0ABT1P4Z2_9GAMM</name>
<proteinExistence type="predicted"/>
<feature type="region of interest" description="Disordered" evidence="1">
    <location>
        <begin position="1"/>
        <end position="34"/>
    </location>
</feature>